<keyword evidence="1" id="KW-0472">Membrane</keyword>
<accession>A0A975DJ85</accession>
<dbReference type="EMBL" id="CP072133">
    <property type="protein sequence ID" value="QTH71301.1"/>
    <property type="molecule type" value="Genomic_DNA"/>
</dbReference>
<keyword evidence="1" id="KW-0812">Transmembrane</keyword>
<feature type="transmembrane region" description="Helical" evidence="1">
    <location>
        <begin position="139"/>
        <end position="156"/>
    </location>
</feature>
<feature type="transmembrane region" description="Helical" evidence="1">
    <location>
        <begin position="162"/>
        <end position="182"/>
    </location>
</feature>
<dbReference type="RefSeq" id="WP_208842942.1">
    <property type="nucleotide sequence ID" value="NZ_CP072133.1"/>
</dbReference>
<dbReference type="Proteomes" id="UP000664904">
    <property type="component" value="Chromosome"/>
</dbReference>
<keyword evidence="1" id="KW-1133">Transmembrane helix</keyword>
<evidence type="ECO:0000256" key="1">
    <source>
        <dbReference type="SAM" id="Phobius"/>
    </source>
</evidence>
<sequence length="187" mass="21436">MFEPNPMPKSLHEVFGKQQSPFEITATLIFGVVGTLFIWLYFYTPWLETNTSVSPWRVVIAYIILADVLCGCLANFTRGTNRYYMENAKSRWWFIASHVHILLFSLLLNAFFLEASSVWLVTILTATLVNLLNGHRLQLFVAGLCLAVGLLFVSALDLPRWMFVASFLFMTKVAFSFPVVHYPNERE</sequence>
<organism evidence="2 3">
    <name type="scientific">Pseudoalteromonas xiamenensis</name>
    <dbReference type="NCBI Taxonomy" id="882626"/>
    <lineage>
        <taxon>Bacteria</taxon>
        <taxon>Pseudomonadati</taxon>
        <taxon>Pseudomonadota</taxon>
        <taxon>Gammaproteobacteria</taxon>
        <taxon>Alteromonadales</taxon>
        <taxon>Pseudoalteromonadaceae</taxon>
        <taxon>Pseudoalteromonas</taxon>
    </lineage>
</organism>
<keyword evidence="3" id="KW-1185">Reference proteome</keyword>
<reference evidence="2" key="1">
    <citation type="submission" date="2021-03" db="EMBL/GenBank/DDBJ databases">
        <title>Complete Genome of Pseudoalteromonas xiamenensis STKMTI.2, a new potential marine bacterium producing anti-Vibrio compounds.</title>
        <authorList>
            <person name="Handayani D.P."/>
            <person name="Isnansetyo A."/>
            <person name="Istiqomah I."/>
            <person name="Jumina J."/>
        </authorList>
    </citation>
    <scope>NUCLEOTIDE SEQUENCE</scope>
    <source>
        <strain evidence="2">STKMTI.2</strain>
    </source>
</reference>
<feature type="transmembrane region" description="Helical" evidence="1">
    <location>
        <begin position="117"/>
        <end position="132"/>
    </location>
</feature>
<protein>
    <submittedName>
        <fullName evidence="2">Uncharacterized protein</fullName>
    </submittedName>
</protein>
<name>A0A975DJ85_9GAMM</name>
<dbReference type="KEGG" id="pxi:J5O05_16160"/>
<proteinExistence type="predicted"/>
<feature type="transmembrane region" description="Helical" evidence="1">
    <location>
        <begin position="21"/>
        <end position="42"/>
    </location>
</feature>
<dbReference type="AlphaFoldDB" id="A0A975DJ85"/>
<evidence type="ECO:0000313" key="2">
    <source>
        <dbReference type="EMBL" id="QTH71301.1"/>
    </source>
</evidence>
<evidence type="ECO:0000313" key="3">
    <source>
        <dbReference type="Proteomes" id="UP000664904"/>
    </source>
</evidence>
<feature type="transmembrane region" description="Helical" evidence="1">
    <location>
        <begin position="54"/>
        <end position="76"/>
    </location>
</feature>
<feature type="transmembrane region" description="Helical" evidence="1">
    <location>
        <begin position="92"/>
        <end position="111"/>
    </location>
</feature>
<gene>
    <name evidence="2" type="ORF">J5O05_16160</name>
</gene>